<proteinExistence type="predicted"/>
<dbReference type="EMBL" id="CP141614">
    <property type="protein sequence ID" value="WRP14872.1"/>
    <property type="molecule type" value="Genomic_DNA"/>
</dbReference>
<dbReference type="Proteomes" id="UP001333102">
    <property type="component" value="Chromosome"/>
</dbReference>
<name>A0ABZ1BRR7_9FIRM</name>
<keyword evidence="2" id="KW-1185">Reference proteome</keyword>
<sequence>MGRAWAVTATVALTGMVVARVALGAVAQGIEGVPISQKVARVYQAVSGSPPPEGSGLRDQIDAATQLLYGANWQSKVSPSLVDRVNQLVQVVSLGDPNVSLVSRMLAIEWSINQSLYEWEVANQPDGLRLPPATSITEPPLRPLRERVAWVERLLYGREQSGGLVERIDRLAREVWGSAAASRLATKVVRVSANAGQVRIRLLGTISNERDKASVPGQKVPFIVVDSLVLDGALVLPRGAIGIATVEDVQTPSLGRPGRLSASGIVWAVDGMPLGATLGLSEQAEGSGVNPLGAALSGPIAAPTGLLVQGNARTLEPGTVLVASIGPAPGWREAPVINAMVQ</sequence>
<evidence type="ECO:0000313" key="1">
    <source>
        <dbReference type="EMBL" id="WRP14872.1"/>
    </source>
</evidence>
<organism evidence="1 2">
    <name type="scientific">Geochorda subterranea</name>
    <dbReference type="NCBI Taxonomy" id="3109564"/>
    <lineage>
        <taxon>Bacteria</taxon>
        <taxon>Bacillati</taxon>
        <taxon>Bacillota</taxon>
        <taxon>Limnochordia</taxon>
        <taxon>Limnochordales</taxon>
        <taxon>Geochordaceae</taxon>
        <taxon>Geochorda</taxon>
    </lineage>
</organism>
<reference evidence="2" key="1">
    <citation type="submission" date="2023-12" db="EMBL/GenBank/DDBJ databases">
        <title>Novel isolates from deep terrestrial aquifers shed light on the physiology and ecology of the class Limnochordia.</title>
        <authorList>
            <person name="Karnachuk O.V."/>
            <person name="Lukina A.P."/>
            <person name="Avakyan M.R."/>
            <person name="Kadnikov V."/>
            <person name="Begmatov S."/>
            <person name="Beletsky A.V."/>
            <person name="Mardanov A.V."/>
            <person name="Ravin N.V."/>
        </authorList>
    </citation>
    <scope>NUCLEOTIDE SEQUENCE [LARGE SCALE GENOMIC DNA]</scope>
    <source>
        <strain evidence="2">LN</strain>
    </source>
</reference>
<gene>
    <name evidence="1" type="ORF">VLY81_01485</name>
</gene>
<accession>A0ABZ1BRR7</accession>
<evidence type="ECO:0000313" key="2">
    <source>
        <dbReference type="Proteomes" id="UP001333102"/>
    </source>
</evidence>
<dbReference type="RefSeq" id="WP_324669259.1">
    <property type="nucleotide sequence ID" value="NZ_CP141614.1"/>
</dbReference>
<protein>
    <submittedName>
        <fullName evidence="1">Uncharacterized protein</fullName>
    </submittedName>
</protein>